<evidence type="ECO:0000256" key="4">
    <source>
        <dbReference type="SAM" id="SignalP"/>
    </source>
</evidence>
<comment type="similarity">
    <text evidence="3">Belongs to the glycosyl hydrolase 5 (cellulase A) family.</text>
</comment>
<dbReference type="PROSITE" id="PS51257">
    <property type="entry name" value="PROKAR_LIPOPROTEIN"/>
    <property type="match status" value="1"/>
</dbReference>
<dbReference type="PANTHER" id="PTHR34142:SF1">
    <property type="entry name" value="GLYCOSIDE HYDROLASE FAMILY 5 DOMAIN-CONTAINING PROTEIN"/>
    <property type="match status" value="1"/>
</dbReference>
<feature type="domain" description="Glycoside hydrolase family 5" evidence="5">
    <location>
        <begin position="46"/>
        <end position="316"/>
    </location>
</feature>
<dbReference type="Pfam" id="PF00150">
    <property type="entry name" value="Cellulase"/>
    <property type="match status" value="1"/>
</dbReference>
<feature type="chain" id="PRO_5046094330" evidence="4">
    <location>
        <begin position="25"/>
        <end position="362"/>
    </location>
</feature>
<dbReference type="InterPro" id="IPR001547">
    <property type="entry name" value="Glyco_hydro_5"/>
</dbReference>
<keyword evidence="2 3" id="KW-0326">Glycosidase</keyword>
<feature type="signal peptide" evidence="4">
    <location>
        <begin position="1"/>
        <end position="24"/>
    </location>
</feature>
<proteinExistence type="inferred from homology"/>
<name>A0ABY7VPZ7_9BACT</name>
<dbReference type="Gene3D" id="3.20.20.80">
    <property type="entry name" value="Glycosidases"/>
    <property type="match status" value="1"/>
</dbReference>
<dbReference type="PANTHER" id="PTHR34142">
    <property type="entry name" value="ENDO-BETA-1,4-GLUCANASE A"/>
    <property type="match status" value="1"/>
</dbReference>
<evidence type="ECO:0000259" key="5">
    <source>
        <dbReference type="Pfam" id="PF00150"/>
    </source>
</evidence>
<keyword evidence="1 3" id="KW-0378">Hydrolase</keyword>
<protein>
    <submittedName>
        <fullName evidence="6">Glycoside hydrolase family 5 protein</fullName>
    </submittedName>
</protein>
<reference evidence="6 7" key="1">
    <citation type="submission" date="2023-02" db="EMBL/GenBank/DDBJ databases">
        <title>Genome sequence of Lentisphaera profundi SAORIC-696.</title>
        <authorList>
            <person name="Kim e."/>
            <person name="Cho J.-C."/>
            <person name="Choi A."/>
            <person name="Kang I."/>
        </authorList>
    </citation>
    <scope>NUCLEOTIDE SEQUENCE [LARGE SCALE GENOMIC DNA]</scope>
    <source>
        <strain evidence="6 7">SAORIC-696</strain>
    </source>
</reference>
<evidence type="ECO:0000313" key="7">
    <source>
        <dbReference type="Proteomes" id="UP001214250"/>
    </source>
</evidence>
<keyword evidence="4" id="KW-0732">Signal</keyword>
<sequence length="362" mass="41889">MKKFSFITSLLVAAFLLGSCQSHREDKGKSESVKIQKVSVQGNLLVDAKGDKVIYKGLALNDPAVLTAEKEWNEAHFDHIQKWGANVVRIPITPSNWQKHGKEFYFDAIDKAVTWSKTRGISIMIDWHSIGNLKDRKFQRPGYTTTLEETIEFWDLMSKRYKNEETVAFYEIFNEPTTFFGKLGEMTWDEWRAIVQIIGQTIRSNDDDTVIIAGGLNWAYDLRDAKNKPFLLDNLAYSVHPYPQKSKDDKNSSMEEKWDKTWGFMAQKYPLIATEFGYMSEDDKGAHIPCIGDDAWGKRLVNYFNKNNINWTVWCFHWSWTPSLIERDYSPREGQGQFFKDVMSNNITNFDDVKIPVIGAKN</sequence>
<dbReference type="SUPFAM" id="SSF51445">
    <property type="entry name" value="(Trans)glycosidases"/>
    <property type="match status" value="1"/>
</dbReference>
<evidence type="ECO:0000256" key="3">
    <source>
        <dbReference type="RuleBase" id="RU361153"/>
    </source>
</evidence>
<evidence type="ECO:0000256" key="1">
    <source>
        <dbReference type="ARBA" id="ARBA00022801"/>
    </source>
</evidence>
<dbReference type="RefSeq" id="WP_274148772.1">
    <property type="nucleotide sequence ID" value="NZ_CP117811.1"/>
</dbReference>
<gene>
    <name evidence="6" type="ORF">PQO03_06250</name>
</gene>
<accession>A0ABY7VPZ7</accession>
<dbReference type="EMBL" id="CP117811">
    <property type="protein sequence ID" value="WDE95320.1"/>
    <property type="molecule type" value="Genomic_DNA"/>
</dbReference>
<keyword evidence="7" id="KW-1185">Reference proteome</keyword>
<dbReference type="GO" id="GO:0016787">
    <property type="term" value="F:hydrolase activity"/>
    <property type="evidence" value="ECO:0007669"/>
    <property type="project" value="UniProtKB-KW"/>
</dbReference>
<evidence type="ECO:0000313" key="6">
    <source>
        <dbReference type="EMBL" id="WDE95320.1"/>
    </source>
</evidence>
<dbReference type="InterPro" id="IPR017853">
    <property type="entry name" value="GH"/>
</dbReference>
<dbReference type="Proteomes" id="UP001214250">
    <property type="component" value="Chromosome 1"/>
</dbReference>
<organism evidence="6 7">
    <name type="scientific">Lentisphaera profundi</name>
    <dbReference type="NCBI Taxonomy" id="1658616"/>
    <lineage>
        <taxon>Bacteria</taxon>
        <taxon>Pseudomonadati</taxon>
        <taxon>Lentisphaerota</taxon>
        <taxon>Lentisphaeria</taxon>
        <taxon>Lentisphaerales</taxon>
        <taxon>Lentisphaeraceae</taxon>
        <taxon>Lentisphaera</taxon>
    </lineage>
</organism>
<evidence type="ECO:0000256" key="2">
    <source>
        <dbReference type="ARBA" id="ARBA00023295"/>
    </source>
</evidence>